<dbReference type="EMBL" id="JBEVCJ010000031">
    <property type="protein sequence ID" value="MET1256935.1"/>
    <property type="molecule type" value="Genomic_DNA"/>
</dbReference>
<evidence type="ECO:0000313" key="2">
    <source>
        <dbReference type="Proteomes" id="UP001548189"/>
    </source>
</evidence>
<comment type="caution">
    <text evidence="1">The sequence shown here is derived from an EMBL/GenBank/DDBJ whole genome shotgun (WGS) entry which is preliminary data.</text>
</comment>
<evidence type="ECO:0000313" key="1">
    <source>
        <dbReference type="EMBL" id="MET1256935.1"/>
    </source>
</evidence>
<proteinExistence type="predicted"/>
<keyword evidence="2" id="KW-1185">Reference proteome</keyword>
<accession>A0ABV2BYC4</accession>
<dbReference type="Proteomes" id="UP001548189">
    <property type="component" value="Unassembled WGS sequence"/>
</dbReference>
<organism evidence="1 2">
    <name type="scientific">Aliikangiella maris</name>
    <dbReference type="NCBI Taxonomy" id="3162458"/>
    <lineage>
        <taxon>Bacteria</taxon>
        <taxon>Pseudomonadati</taxon>
        <taxon>Pseudomonadota</taxon>
        <taxon>Gammaproteobacteria</taxon>
        <taxon>Oceanospirillales</taxon>
        <taxon>Pleioneaceae</taxon>
        <taxon>Aliikangiella</taxon>
    </lineage>
</organism>
<name>A0ABV2BYC4_9GAMM</name>
<reference evidence="1 2" key="1">
    <citation type="submission" date="2024-06" db="EMBL/GenBank/DDBJ databases">
        <authorList>
            <person name="Li F."/>
        </authorList>
    </citation>
    <scope>NUCLEOTIDE SEQUENCE [LARGE SCALE GENOMIC DNA]</scope>
    <source>
        <strain evidence="1 2">GXAS 311</strain>
    </source>
</reference>
<sequence>MKVNKTAWNISVNYRSNYLSEVQQYFNFSPSQLATLLTEVACKAGYTKRTKPITGGLLIADAKSGKAPLWLCRAALDLILAQGYLPESDEEWISMVSLLVLDEEYSLSKRFVESLPKQINKYAFKEWVEIAA</sequence>
<protein>
    <submittedName>
        <fullName evidence="1">Uncharacterized protein</fullName>
    </submittedName>
</protein>
<gene>
    <name evidence="1" type="ORF">ABVT43_17465</name>
</gene>